<feature type="region of interest" description="Disordered" evidence="1">
    <location>
        <begin position="373"/>
        <end position="403"/>
    </location>
</feature>
<dbReference type="EMBL" id="QGHD01000003">
    <property type="protein sequence ID" value="PWL03785.1"/>
    <property type="molecule type" value="Genomic_DNA"/>
</dbReference>
<keyword evidence="3" id="KW-1185">Reference proteome</keyword>
<evidence type="ECO:0000256" key="1">
    <source>
        <dbReference type="SAM" id="MobiDB-lite"/>
    </source>
</evidence>
<dbReference type="RefSeq" id="WP_109587216.1">
    <property type="nucleotide sequence ID" value="NZ_QGHD01000003.1"/>
</dbReference>
<sequence length="770" mass="83604">MKKAFRILGIILAVLILLVIAACFFAPKIARGYIEEHSKELIGRKMEIGNISFNPFRFTVTIDDFVLYENDDVTRFAAFHQFFVNADPSCLFVGDICLSELKIDSPYARVIQNGEVFNFTDMLEFLAARDSSQTDSLEAAAMDSSAVDSLANSQMDSTKIAQDSATAPGASQVNALPFGISIKKIAILSGNVIYVDQTVNSDIEIKDFSVKVPEVYFSNKNTSAGVKLEFASGGSLGVSADYNMQKGNFALNVKLSDFAIGAVKPYLESALNFQDLSGKVSVDISVSGNVDDVLASAVNGTVSVDDVVLTESSGKTLGVDHIGVGIAEANLNENRFVIDSVLVRGAFAHFDMNKNSNNLQVLLTPKKAAPADSNAAQDFQVKAKDDSTKTEKATPAAEPKKTEAAKPLDALLKQLSFSDTKFTLNDNTIPGGFSYTVSGISVDAANVAFEKQTTVRVRATLPHGGSVKVSAKIKPSDLNSLQANIDVKNVSMKDFSKYSEHYTGYPLVAGSLGLASDNVIQNNEIDSRHNIDIYNLTVGDKPDNAKPEYSVPMKVALYILKDKDGKIEFDIPIKGNLNDPEFSYGKIIWQTVRNLLVKVALSPAKFLFGSSTPSEFEIDVAANDFTSEQYGIAKKWTEILAQKPGASMTILQNFDPKKQLESFALKMEKLAFYKATNGKENLTPVERKAALEAEEDDAFKQFVASWQRPSDEALIAQINALAEERNAKLLKALQAQTGVTAKNLQVRSATAAERSNTGKKSVFRMAVELP</sequence>
<dbReference type="InterPro" id="IPR052894">
    <property type="entry name" value="AsmA-related"/>
</dbReference>
<dbReference type="Proteomes" id="UP000245523">
    <property type="component" value="Unassembled WGS sequence"/>
</dbReference>
<dbReference type="Pfam" id="PF05359">
    <property type="entry name" value="DUF748"/>
    <property type="match status" value="1"/>
</dbReference>
<proteinExistence type="predicted"/>
<protein>
    <submittedName>
        <fullName evidence="2">Uncharacterized protein DUF748</fullName>
    </submittedName>
</protein>
<comment type="caution">
    <text evidence="2">The sequence shown here is derived from an EMBL/GenBank/DDBJ whole genome shotgun (WGS) entry which is preliminary data.</text>
</comment>
<gene>
    <name evidence="2" type="ORF">B0H50_10379</name>
</gene>
<dbReference type="PANTHER" id="PTHR30441">
    <property type="entry name" value="DUF748 DOMAIN-CONTAINING PROTEIN"/>
    <property type="match status" value="1"/>
</dbReference>
<reference evidence="2 3" key="1">
    <citation type="submission" date="2018-05" db="EMBL/GenBank/DDBJ databases">
        <title>Animal gut microbial communities from fecal samples from Wisconsin, USA.</title>
        <authorList>
            <person name="Neumann A."/>
        </authorList>
    </citation>
    <scope>NUCLEOTIDE SEQUENCE [LARGE SCALE GENOMIC DNA]</scope>
    <source>
        <strain evidence="2 3">UWS4</strain>
    </source>
</reference>
<evidence type="ECO:0000313" key="2">
    <source>
        <dbReference type="EMBL" id="PWL03785.1"/>
    </source>
</evidence>
<dbReference type="InterPro" id="IPR008023">
    <property type="entry name" value="DUF748"/>
</dbReference>
<dbReference type="PROSITE" id="PS51257">
    <property type="entry name" value="PROKAR_LIPOPROTEIN"/>
    <property type="match status" value="1"/>
</dbReference>
<evidence type="ECO:0000313" key="3">
    <source>
        <dbReference type="Proteomes" id="UP000245523"/>
    </source>
</evidence>
<feature type="compositionally biased region" description="Basic and acidic residues" evidence="1">
    <location>
        <begin position="381"/>
        <end position="403"/>
    </location>
</feature>
<dbReference type="PANTHER" id="PTHR30441:SF8">
    <property type="entry name" value="DUF748 DOMAIN-CONTAINING PROTEIN"/>
    <property type="match status" value="1"/>
</dbReference>
<accession>A0ABX5LR03</accession>
<name>A0ABX5LR03_9BACT</name>
<organism evidence="2 3">
    <name type="scientific">Hallerella porci</name>
    <dbReference type="NCBI Taxonomy" id="1945871"/>
    <lineage>
        <taxon>Bacteria</taxon>
        <taxon>Pseudomonadati</taxon>
        <taxon>Fibrobacterota</taxon>
        <taxon>Fibrobacteria</taxon>
        <taxon>Fibrobacterales</taxon>
        <taxon>Fibrobacteraceae</taxon>
        <taxon>Hallerella</taxon>
    </lineage>
</organism>